<dbReference type="Gene3D" id="3.40.50.180">
    <property type="entry name" value="Methylesterase CheB, C-terminal domain"/>
    <property type="match status" value="1"/>
</dbReference>
<dbReference type="NCBIfam" id="NF001965">
    <property type="entry name" value="PRK00742.1"/>
    <property type="match status" value="1"/>
</dbReference>
<keyword evidence="3 5" id="KW-0378">Hydrolase</keyword>
<dbReference type="GO" id="GO:0008168">
    <property type="term" value="F:methyltransferase activity"/>
    <property type="evidence" value="ECO:0007669"/>
    <property type="project" value="UniProtKB-KW"/>
</dbReference>
<feature type="domain" description="CheB-type methylesterase" evidence="9">
    <location>
        <begin position="171"/>
        <end position="356"/>
    </location>
</feature>
<dbReference type="EC" id="3.5.1.44" evidence="5"/>
<evidence type="ECO:0000313" key="11">
    <source>
        <dbReference type="Proteomes" id="UP000664277"/>
    </source>
</evidence>
<dbReference type="GO" id="GO:0006935">
    <property type="term" value="P:chemotaxis"/>
    <property type="evidence" value="ECO:0007669"/>
    <property type="project" value="UniProtKB-UniRule"/>
</dbReference>
<evidence type="ECO:0000259" key="8">
    <source>
        <dbReference type="PROSITE" id="PS50110"/>
    </source>
</evidence>
<dbReference type="SUPFAM" id="SSF52172">
    <property type="entry name" value="CheY-like"/>
    <property type="match status" value="1"/>
</dbReference>
<comment type="catalytic activity">
    <reaction evidence="4 5">
        <text>[protein]-L-glutamate 5-O-methyl ester + H2O = L-glutamyl-[protein] + methanol + H(+)</text>
        <dbReference type="Rhea" id="RHEA:23236"/>
        <dbReference type="Rhea" id="RHEA-COMP:10208"/>
        <dbReference type="Rhea" id="RHEA-COMP:10311"/>
        <dbReference type="ChEBI" id="CHEBI:15377"/>
        <dbReference type="ChEBI" id="CHEBI:15378"/>
        <dbReference type="ChEBI" id="CHEBI:17790"/>
        <dbReference type="ChEBI" id="CHEBI:29973"/>
        <dbReference type="ChEBI" id="CHEBI:82795"/>
        <dbReference type="EC" id="3.1.1.61"/>
    </reaction>
</comment>
<proteinExistence type="inferred from homology"/>
<comment type="subcellular location">
    <subcellularLocation>
        <location evidence="5">Cytoplasm</location>
    </subcellularLocation>
</comment>
<feature type="active site" evidence="5 6">
    <location>
        <position position="303"/>
    </location>
</feature>
<evidence type="ECO:0000259" key="9">
    <source>
        <dbReference type="PROSITE" id="PS50122"/>
    </source>
</evidence>
<dbReference type="PANTHER" id="PTHR42872">
    <property type="entry name" value="PROTEIN-GLUTAMATE METHYLESTERASE/PROTEIN-GLUTAMINE GLUTAMINASE"/>
    <property type="match status" value="1"/>
</dbReference>
<dbReference type="GO" id="GO:0032259">
    <property type="term" value="P:methylation"/>
    <property type="evidence" value="ECO:0007669"/>
    <property type="project" value="UniProtKB-KW"/>
</dbReference>
<dbReference type="EC" id="3.1.1.61" evidence="5"/>
<keyword evidence="2 5" id="KW-0145">Chemotaxis</keyword>
<keyword evidence="5 7" id="KW-0597">Phosphoprotein</keyword>
<comment type="PTM">
    <text evidence="5">Phosphorylated by CheA. Phosphorylation of the N-terminal regulatory domain activates the methylesterase activity.</text>
</comment>
<evidence type="ECO:0000256" key="6">
    <source>
        <dbReference type="PROSITE-ProRule" id="PRU00050"/>
    </source>
</evidence>
<dbReference type="InterPro" id="IPR001789">
    <property type="entry name" value="Sig_transdc_resp-reg_receiver"/>
</dbReference>
<dbReference type="Gene3D" id="3.40.50.2300">
    <property type="match status" value="1"/>
</dbReference>
<comment type="domain">
    <text evidence="5">Contains a C-terminal catalytic domain, and an N-terminal region which modulates catalytic activity.</text>
</comment>
<comment type="function">
    <text evidence="5">Involved in chemotaxis. Part of a chemotaxis signal transduction system that modulates chemotaxis in response to various stimuli. Catalyzes the demethylation of specific methylglutamate residues introduced into the chemoreceptors (methyl-accepting chemotaxis proteins or MCP) by CheR. Also mediates the irreversible deamidation of specific glutamine residues to glutamic acid.</text>
</comment>
<feature type="modified residue" description="4-aspartylphosphate" evidence="5 7">
    <location>
        <position position="66"/>
    </location>
</feature>
<protein>
    <recommendedName>
        <fullName evidence="5">Protein-glutamate methylesterase/protein-glutamine glutaminase</fullName>
        <ecNumber evidence="5">3.1.1.61</ecNumber>
        <ecNumber evidence="5">3.5.1.44</ecNumber>
    </recommendedName>
</protein>
<dbReference type="InterPro" id="IPR000673">
    <property type="entry name" value="Sig_transdc_resp-reg_Me-estase"/>
</dbReference>
<dbReference type="SUPFAM" id="SSF52738">
    <property type="entry name" value="Methylesterase CheB, C-terminal domain"/>
    <property type="match status" value="1"/>
</dbReference>
<evidence type="ECO:0000256" key="4">
    <source>
        <dbReference type="ARBA" id="ARBA00048267"/>
    </source>
</evidence>
<reference evidence="10" key="1">
    <citation type="submission" date="2021-02" db="EMBL/GenBank/DDBJ databases">
        <title>Genome-Resolved Metagenomics of a Microbial Community Performing Photosynthetic Biological Nutrient Removal.</title>
        <authorList>
            <person name="Mcdaniel E.A."/>
        </authorList>
    </citation>
    <scope>NUCLEOTIDE SEQUENCE</scope>
    <source>
        <strain evidence="10">UWPOB_OBS1</strain>
    </source>
</reference>
<dbReference type="EMBL" id="JAFLCK010000004">
    <property type="protein sequence ID" value="MBN8659629.1"/>
    <property type="molecule type" value="Genomic_DNA"/>
</dbReference>
<feature type="domain" description="Response regulatory" evidence="8">
    <location>
        <begin position="15"/>
        <end position="133"/>
    </location>
</feature>
<keyword evidence="10" id="KW-0489">Methyltransferase</keyword>
<dbReference type="GO" id="GO:0000156">
    <property type="term" value="F:phosphorelay response regulator activity"/>
    <property type="evidence" value="ECO:0007669"/>
    <property type="project" value="InterPro"/>
</dbReference>
<comment type="caution">
    <text evidence="10">The sequence shown here is derived from an EMBL/GenBank/DDBJ whole genome shotgun (WGS) entry which is preliminary data.</text>
</comment>
<dbReference type="SMART" id="SM00448">
    <property type="entry name" value="REC"/>
    <property type="match status" value="1"/>
</dbReference>
<dbReference type="PANTHER" id="PTHR42872:SF6">
    <property type="entry name" value="PROTEIN-GLUTAMATE METHYLESTERASE_PROTEIN-GLUTAMINE GLUTAMINASE"/>
    <property type="match status" value="1"/>
</dbReference>
<evidence type="ECO:0000256" key="5">
    <source>
        <dbReference type="HAMAP-Rule" id="MF_00099"/>
    </source>
</evidence>
<dbReference type="GO" id="GO:0050568">
    <property type="term" value="F:protein-glutamine glutaminase activity"/>
    <property type="evidence" value="ECO:0007669"/>
    <property type="project" value="UniProtKB-UniRule"/>
</dbReference>
<dbReference type="HAMAP" id="MF_00099">
    <property type="entry name" value="CheB_chemtxs"/>
    <property type="match status" value="1"/>
</dbReference>
<dbReference type="InterPro" id="IPR008248">
    <property type="entry name" value="CheB-like"/>
</dbReference>
<dbReference type="Pfam" id="PF01339">
    <property type="entry name" value="CheB_methylest"/>
    <property type="match status" value="1"/>
</dbReference>
<name>A0A8J7P767_9BACT</name>
<accession>A0A8J7P767</accession>
<evidence type="ECO:0000256" key="2">
    <source>
        <dbReference type="ARBA" id="ARBA00022500"/>
    </source>
</evidence>
<dbReference type="CDD" id="cd17541">
    <property type="entry name" value="REC_CheB-like"/>
    <property type="match status" value="1"/>
</dbReference>
<dbReference type="PROSITE" id="PS50122">
    <property type="entry name" value="CHEB"/>
    <property type="match status" value="1"/>
</dbReference>
<keyword evidence="1 5" id="KW-0963">Cytoplasm</keyword>
<keyword evidence="10" id="KW-0808">Transferase</keyword>
<feature type="active site" evidence="5 6">
    <location>
        <position position="184"/>
    </location>
</feature>
<comment type="catalytic activity">
    <reaction evidence="5">
        <text>L-glutaminyl-[protein] + H2O = L-glutamyl-[protein] + NH4(+)</text>
        <dbReference type="Rhea" id="RHEA:16441"/>
        <dbReference type="Rhea" id="RHEA-COMP:10207"/>
        <dbReference type="Rhea" id="RHEA-COMP:10208"/>
        <dbReference type="ChEBI" id="CHEBI:15377"/>
        <dbReference type="ChEBI" id="CHEBI:28938"/>
        <dbReference type="ChEBI" id="CHEBI:29973"/>
        <dbReference type="ChEBI" id="CHEBI:30011"/>
        <dbReference type="EC" id="3.5.1.44"/>
    </reaction>
</comment>
<dbReference type="Proteomes" id="UP000664277">
    <property type="component" value="Unassembled WGS sequence"/>
</dbReference>
<dbReference type="PROSITE" id="PS50110">
    <property type="entry name" value="RESPONSE_REGULATORY"/>
    <property type="match status" value="1"/>
</dbReference>
<dbReference type="PIRSF" id="PIRSF000876">
    <property type="entry name" value="RR_chemtxs_CheB"/>
    <property type="match status" value="1"/>
</dbReference>
<feature type="active site" evidence="5 6">
    <location>
        <position position="211"/>
    </location>
</feature>
<dbReference type="InterPro" id="IPR035909">
    <property type="entry name" value="CheB_C"/>
</dbReference>
<gene>
    <name evidence="5 10" type="primary">cheB</name>
    <name evidence="10" type="ORF">J0M35_04655</name>
</gene>
<dbReference type="AlphaFoldDB" id="A0A8J7P767"/>
<dbReference type="CDD" id="cd16432">
    <property type="entry name" value="CheB_Rec"/>
    <property type="match status" value="1"/>
</dbReference>
<evidence type="ECO:0000256" key="7">
    <source>
        <dbReference type="PROSITE-ProRule" id="PRU00169"/>
    </source>
</evidence>
<comment type="similarity">
    <text evidence="5">Belongs to the CheB family.</text>
</comment>
<evidence type="ECO:0000256" key="1">
    <source>
        <dbReference type="ARBA" id="ARBA00022490"/>
    </source>
</evidence>
<evidence type="ECO:0000313" key="10">
    <source>
        <dbReference type="EMBL" id="MBN8659629.1"/>
    </source>
</evidence>
<evidence type="ECO:0000256" key="3">
    <source>
        <dbReference type="ARBA" id="ARBA00022801"/>
    </source>
</evidence>
<organism evidence="10 11">
    <name type="scientific">Candidatus Obscuribacter phosphatis</name>
    <dbReference type="NCBI Taxonomy" id="1906157"/>
    <lineage>
        <taxon>Bacteria</taxon>
        <taxon>Bacillati</taxon>
        <taxon>Candidatus Melainabacteria</taxon>
        <taxon>Candidatus Obscuribacterales</taxon>
        <taxon>Candidatus Obscuribacteraceae</taxon>
        <taxon>Candidatus Obscuribacter</taxon>
    </lineage>
</organism>
<dbReference type="Pfam" id="PF00072">
    <property type="entry name" value="Response_reg"/>
    <property type="match status" value="1"/>
</dbReference>
<dbReference type="GO" id="GO:0008984">
    <property type="term" value="F:protein-glutamate methylesterase activity"/>
    <property type="evidence" value="ECO:0007669"/>
    <property type="project" value="UniProtKB-UniRule"/>
</dbReference>
<dbReference type="GO" id="GO:0005737">
    <property type="term" value="C:cytoplasm"/>
    <property type="evidence" value="ECO:0007669"/>
    <property type="project" value="UniProtKB-SubCell"/>
</dbReference>
<dbReference type="InterPro" id="IPR011006">
    <property type="entry name" value="CheY-like_superfamily"/>
</dbReference>
<sequence>MKIEANSKTEKRKTTVLVVEDSLPAQKVLVSIIDSDPNLEVIAVAGSGEEALAKLEEIKPDVITMDVHLPGMDGLAATRKIMEFSPVPIIVVSASTLVTDIERAFELIEAGALTAVAKPINIGTGDFKVSSKLLIQTIKSMANVKVVKRNARGKLTEKNNISQALEVDTSPLPTNLELIAIGASTGGPKAVQQILSKLSIRFPLPIILVQHISPGFTAGMKEWFSQNLKLKVKIAEEGEKLRKGFLYLSEEDKHITVLNGRFVYSSDATIAGHRPSVARLFQSVAQEYGEHSLGIILTGMGVDGAAELLQMKERGATTIAQSAASSVVHGMPGKAIELGAATHVMNLEEIGSGLLELEKRIRSINNTGEREVAKS</sequence>